<keyword evidence="2" id="KW-1185">Reference proteome</keyword>
<dbReference type="RefSeq" id="WP_160173838.1">
    <property type="nucleotide sequence ID" value="NZ_JACEIP010000013.1"/>
</dbReference>
<dbReference type="OrthoDB" id="9989780at2"/>
<evidence type="ECO:0000313" key="2">
    <source>
        <dbReference type="Proteomes" id="UP000530514"/>
    </source>
</evidence>
<protein>
    <submittedName>
        <fullName evidence="1">Uncharacterized protein</fullName>
    </submittedName>
</protein>
<sequence>MARKKVIKQKKLPEAAEEIRDDVEFSNEFYADEPTRHVISAIQESYSQAGIPEQE</sequence>
<organism evidence="1 2">
    <name type="scientific">Thermoactinomyces daqus</name>
    <dbReference type="NCBI Taxonomy" id="1329516"/>
    <lineage>
        <taxon>Bacteria</taxon>
        <taxon>Bacillati</taxon>
        <taxon>Bacillota</taxon>
        <taxon>Bacilli</taxon>
        <taxon>Bacillales</taxon>
        <taxon>Thermoactinomycetaceae</taxon>
        <taxon>Thermoactinomyces</taxon>
    </lineage>
</organism>
<dbReference type="AlphaFoldDB" id="A0A7W1XAN8"/>
<dbReference type="EMBL" id="JACEIP010000013">
    <property type="protein sequence ID" value="MBA4543197.1"/>
    <property type="molecule type" value="Genomic_DNA"/>
</dbReference>
<evidence type="ECO:0000313" key="1">
    <source>
        <dbReference type="EMBL" id="MBA4543197.1"/>
    </source>
</evidence>
<proteinExistence type="predicted"/>
<accession>A0A7W1XAN8</accession>
<dbReference type="Proteomes" id="UP000530514">
    <property type="component" value="Unassembled WGS sequence"/>
</dbReference>
<gene>
    <name evidence="1" type="ORF">H1164_09825</name>
</gene>
<name>A0A7W1XAN8_9BACL</name>
<comment type="caution">
    <text evidence="1">The sequence shown here is derived from an EMBL/GenBank/DDBJ whole genome shotgun (WGS) entry which is preliminary data.</text>
</comment>
<reference evidence="1 2" key="1">
    <citation type="submission" date="2020-07" db="EMBL/GenBank/DDBJ databases">
        <authorList>
            <person name="Feng H."/>
        </authorList>
    </citation>
    <scope>NUCLEOTIDE SEQUENCE [LARGE SCALE GENOMIC DNA]</scope>
    <source>
        <strain evidence="2">s-11</strain>
    </source>
</reference>